<name>A0A1B1BQ99_9MICO</name>
<dbReference type="Proteomes" id="UP000092582">
    <property type="component" value="Chromosome 1"/>
</dbReference>
<organism evidence="1 2">
    <name type="scientific">Cryobacterium arcticum</name>
    <dbReference type="NCBI Taxonomy" id="670052"/>
    <lineage>
        <taxon>Bacteria</taxon>
        <taxon>Bacillati</taxon>
        <taxon>Actinomycetota</taxon>
        <taxon>Actinomycetes</taxon>
        <taxon>Micrococcales</taxon>
        <taxon>Microbacteriaceae</taxon>
        <taxon>Cryobacterium</taxon>
    </lineage>
</organism>
<accession>A0A1B1BQ99</accession>
<dbReference type="OrthoDB" id="9844487at2"/>
<evidence type="ECO:0008006" key="3">
    <source>
        <dbReference type="Google" id="ProtNLM"/>
    </source>
</evidence>
<gene>
    <name evidence="1" type="ORF">PA27867_3635</name>
</gene>
<dbReference type="InterPro" id="IPR006530">
    <property type="entry name" value="YD"/>
</dbReference>
<dbReference type="KEGG" id="cart:PA27867_3635"/>
<dbReference type="Gene3D" id="2.180.10.10">
    <property type="entry name" value="RHS repeat-associated core"/>
    <property type="match status" value="1"/>
</dbReference>
<reference evidence="1 2" key="1">
    <citation type="submission" date="2016-06" db="EMBL/GenBank/DDBJ databases">
        <title>Genome sequencing of Cryobacterium arcticum PAMC 27867.</title>
        <authorList>
            <person name="Lee J."/>
            <person name="Kim O.-S."/>
        </authorList>
    </citation>
    <scope>NUCLEOTIDE SEQUENCE [LARGE SCALE GENOMIC DNA]</scope>
    <source>
        <strain evidence="1 2">PAMC 27867</strain>
    </source>
</reference>
<keyword evidence="2" id="KW-1185">Reference proteome</keyword>
<proteinExistence type="predicted"/>
<evidence type="ECO:0000313" key="2">
    <source>
        <dbReference type="Proteomes" id="UP000092582"/>
    </source>
</evidence>
<dbReference type="EMBL" id="CP016282">
    <property type="protein sequence ID" value="ANP74553.1"/>
    <property type="molecule type" value="Genomic_DNA"/>
</dbReference>
<dbReference type="STRING" id="670052.PA27867_3635"/>
<dbReference type="NCBIfam" id="TIGR01643">
    <property type="entry name" value="YD_repeat_2x"/>
    <property type="match status" value="1"/>
</dbReference>
<dbReference type="AlphaFoldDB" id="A0A1B1BQ99"/>
<dbReference type="RefSeq" id="WP_066598476.1">
    <property type="nucleotide sequence ID" value="NZ_CP016282.1"/>
</dbReference>
<evidence type="ECO:0000313" key="1">
    <source>
        <dbReference type="EMBL" id="ANP74553.1"/>
    </source>
</evidence>
<protein>
    <recommendedName>
        <fullName evidence="3">RHS repeat protein</fullName>
    </recommendedName>
</protein>
<sequence length="231" mass="23415">MTVVTITAADILALGGSLPLSGFMQVWALTPIDGQIDQARAAEYRLADGEITLGAAPVGGAILLVPRGVRGLTESWAVTPPTGPIGLADLIAGYRVDVSTLLPLPEIPPSVAEILVQVEEAGRAVVLVAASAAGSASAAGQSAADAASARQEAIDAAARVPTEEQLTATFVASNPTLIVTYNGDSSVASTTENGVLTTFTYNTDGTVKTQTRSGTTRTFTYDANGNVTGAN</sequence>